<protein>
    <submittedName>
        <fullName evidence="8">Solute carrier family 26 (Sodium-independent sulfate anion transporter)- member 11</fullName>
    </submittedName>
</protein>
<feature type="transmembrane region" description="Helical" evidence="6">
    <location>
        <begin position="467"/>
        <end position="484"/>
    </location>
</feature>
<gene>
    <name evidence="8" type="ORF">PG999_013242</name>
</gene>
<evidence type="ECO:0000256" key="5">
    <source>
        <dbReference type="SAM" id="MobiDB-lite"/>
    </source>
</evidence>
<dbReference type="PROSITE" id="PS01130">
    <property type="entry name" value="SLC26A"/>
    <property type="match status" value="1"/>
</dbReference>
<dbReference type="Gene3D" id="3.30.750.24">
    <property type="entry name" value="STAS domain"/>
    <property type="match status" value="1"/>
</dbReference>
<feature type="transmembrane region" description="Helical" evidence="6">
    <location>
        <begin position="282"/>
        <end position="305"/>
    </location>
</feature>
<dbReference type="NCBIfam" id="TIGR00815">
    <property type="entry name" value="sulP"/>
    <property type="match status" value="1"/>
</dbReference>
<name>A0AAW0QQL9_9PEZI</name>
<keyword evidence="2 6" id="KW-0812">Transmembrane</keyword>
<dbReference type="InterPro" id="IPR001902">
    <property type="entry name" value="SLC26A/SulP_fam"/>
</dbReference>
<evidence type="ECO:0000256" key="4">
    <source>
        <dbReference type="ARBA" id="ARBA00023136"/>
    </source>
</evidence>
<dbReference type="GO" id="GO:0016020">
    <property type="term" value="C:membrane"/>
    <property type="evidence" value="ECO:0007669"/>
    <property type="project" value="UniProtKB-SubCell"/>
</dbReference>
<feature type="transmembrane region" description="Helical" evidence="6">
    <location>
        <begin position="490"/>
        <end position="507"/>
    </location>
</feature>
<feature type="transmembrane region" description="Helical" evidence="6">
    <location>
        <begin position="170"/>
        <end position="190"/>
    </location>
</feature>
<evidence type="ECO:0000313" key="8">
    <source>
        <dbReference type="EMBL" id="KAK8097298.1"/>
    </source>
</evidence>
<dbReference type="Proteomes" id="UP001392437">
    <property type="component" value="Unassembled WGS sequence"/>
</dbReference>
<feature type="transmembrane region" description="Helical" evidence="6">
    <location>
        <begin position="124"/>
        <end position="149"/>
    </location>
</feature>
<keyword evidence="4 6" id="KW-0472">Membrane</keyword>
<feature type="domain" description="STAS" evidence="7">
    <location>
        <begin position="608"/>
        <end position="769"/>
    </location>
</feature>
<keyword evidence="3 6" id="KW-1133">Transmembrane helix</keyword>
<comment type="caution">
    <text evidence="8">The sequence shown here is derived from an EMBL/GenBank/DDBJ whole genome shotgun (WGS) entry which is preliminary data.</text>
</comment>
<dbReference type="InterPro" id="IPR002645">
    <property type="entry name" value="STAS_dom"/>
</dbReference>
<feature type="region of interest" description="Disordered" evidence="5">
    <location>
        <begin position="551"/>
        <end position="586"/>
    </location>
</feature>
<dbReference type="AlphaFoldDB" id="A0AAW0QQL9"/>
<dbReference type="EMBL" id="JAQQWP010000010">
    <property type="protein sequence ID" value="KAK8097298.1"/>
    <property type="molecule type" value="Genomic_DNA"/>
</dbReference>
<dbReference type="InterPro" id="IPR018045">
    <property type="entry name" value="S04_transporter_CS"/>
</dbReference>
<feature type="compositionally biased region" description="Polar residues" evidence="5">
    <location>
        <begin position="670"/>
        <end position="688"/>
    </location>
</feature>
<accession>A0AAW0QQL9</accession>
<keyword evidence="9" id="KW-1185">Reference proteome</keyword>
<evidence type="ECO:0000256" key="3">
    <source>
        <dbReference type="ARBA" id="ARBA00022989"/>
    </source>
</evidence>
<proteinExistence type="predicted"/>
<feature type="transmembrane region" description="Helical" evidence="6">
    <location>
        <begin position="409"/>
        <end position="430"/>
    </location>
</feature>
<dbReference type="PANTHER" id="PTHR11814">
    <property type="entry name" value="SULFATE TRANSPORTER"/>
    <property type="match status" value="1"/>
</dbReference>
<sequence>MGQARSRIWKVLGIDSEAPHHHDLGTSGGKAAAPFEAYLEEEPTVGGWLRDHMPTRHDVVPYVTSFFPFTSWVGRYNTRWLLADAIAGITLGLVVIPQAMAYAILAGLSPEYGLYTSFTGAALYWLFGTSKDVAIGATAVVSLLVGKTIDEVLAQQQHQPDRPPYTREQIAKTHAFLAGCVLFIFGLLRLDWLIEFIPHVAIAAFVTGAAINISLSQAPALLGLQAEVNTKDAAYRVFVDTCRALPRTRLDAAIGISGLVLLGLIKWYCDCMSRRNPRRERMWNMLCSLRLSLTILLFTLVSFLVHHNVPFEESKFRVLGRLPKGFIHSGPPSFDPKLVLAILPQMPPTVIILLIEHIAIGKSFGRLNEYIVVPSQELMSIAFTNLTGPFVGAYASTGSFSGTAILSKAGVRTPLAGVFNGLVLVLALYVLTAALYYIPLASLSALIIHAVYNLITPPAELVRMWHVAPPDVVFYFVGVLVSVFDSLEDGIYVTVALALALLLLRIAKANGQFLGRVTVFHYPASLLTFQDEHGNATADGGQVEKNTLAETDSKSSAAGREQTASPAKAVVPQAHQKGQYEGDDNVPRLPVARDIFFRLDHGEAINPEVAIATPYPGVFVFRLLNGLNYLNQAQLLDNLAGRIMRQTRRTTVTKYAHKGHRPWNEPSPAATKTYQAPGSATLPGNTIQSDSPCSSSAASATSKQLQILPTLRAVVLDCATIHHTDSGAVEGLVDLRAQLDRWAAPDTVEWHFAGLRNRWTRRAFAAVGFGCHDRRGDSTTNIARSGFSLAARYESKTGNGSAGMESAGRNRNSHDEEETCGSETEVAPGDGEGVIGHKERCSDSTIRRLHNGQRQLAPVTGIDRPYFHVDLAVAVEAATRHAVQGVTTVVL</sequence>
<evidence type="ECO:0000256" key="1">
    <source>
        <dbReference type="ARBA" id="ARBA00004141"/>
    </source>
</evidence>
<evidence type="ECO:0000313" key="9">
    <source>
        <dbReference type="Proteomes" id="UP001392437"/>
    </source>
</evidence>
<feature type="region of interest" description="Disordered" evidence="5">
    <location>
        <begin position="653"/>
        <end position="695"/>
    </location>
</feature>
<feature type="transmembrane region" description="Helical" evidence="6">
    <location>
        <begin position="338"/>
        <end position="360"/>
    </location>
</feature>
<reference evidence="8 9" key="1">
    <citation type="submission" date="2023-01" db="EMBL/GenBank/DDBJ databases">
        <title>Analysis of 21 Apiospora genomes using comparative genomics revels a genus with tremendous synthesis potential of carbohydrate active enzymes and secondary metabolites.</title>
        <authorList>
            <person name="Sorensen T."/>
        </authorList>
    </citation>
    <scope>NUCLEOTIDE SEQUENCE [LARGE SCALE GENOMIC DNA]</scope>
    <source>
        <strain evidence="8 9">CBS 117206</strain>
    </source>
</reference>
<dbReference type="InterPro" id="IPR011547">
    <property type="entry name" value="SLC26A/SulP_dom"/>
</dbReference>
<evidence type="ECO:0000259" key="7">
    <source>
        <dbReference type="PROSITE" id="PS50801"/>
    </source>
</evidence>
<dbReference type="Pfam" id="PF00916">
    <property type="entry name" value="Sulfate_transp"/>
    <property type="match status" value="1"/>
</dbReference>
<feature type="transmembrane region" description="Helical" evidence="6">
    <location>
        <begin position="81"/>
        <end position="104"/>
    </location>
</feature>
<dbReference type="PROSITE" id="PS50801">
    <property type="entry name" value="STAS"/>
    <property type="match status" value="1"/>
</dbReference>
<dbReference type="GO" id="GO:0008271">
    <property type="term" value="F:secondary active sulfate transmembrane transporter activity"/>
    <property type="evidence" value="ECO:0007669"/>
    <property type="project" value="InterPro"/>
</dbReference>
<comment type="subcellular location">
    <subcellularLocation>
        <location evidence="1">Membrane</location>
        <topology evidence="1">Multi-pass membrane protein</topology>
    </subcellularLocation>
</comment>
<dbReference type="InterPro" id="IPR036513">
    <property type="entry name" value="STAS_dom_sf"/>
</dbReference>
<evidence type="ECO:0000256" key="2">
    <source>
        <dbReference type="ARBA" id="ARBA00022692"/>
    </source>
</evidence>
<organism evidence="8 9">
    <name type="scientific">Apiospora kogelbergensis</name>
    <dbReference type="NCBI Taxonomy" id="1337665"/>
    <lineage>
        <taxon>Eukaryota</taxon>
        <taxon>Fungi</taxon>
        <taxon>Dikarya</taxon>
        <taxon>Ascomycota</taxon>
        <taxon>Pezizomycotina</taxon>
        <taxon>Sordariomycetes</taxon>
        <taxon>Xylariomycetidae</taxon>
        <taxon>Amphisphaeriales</taxon>
        <taxon>Apiosporaceae</taxon>
        <taxon>Apiospora</taxon>
    </lineage>
</organism>
<evidence type="ECO:0000256" key="6">
    <source>
        <dbReference type="SAM" id="Phobius"/>
    </source>
</evidence>
<feature type="region of interest" description="Disordered" evidence="5">
    <location>
        <begin position="796"/>
        <end position="836"/>
    </location>
</feature>